<name>A0A078M7L6_9BACL</name>
<dbReference type="SMART" id="SM00283">
    <property type="entry name" value="MA"/>
    <property type="match status" value="1"/>
</dbReference>
<dbReference type="PROSITE" id="PS50111">
    <property type="entry name" value="CHEMOTAXIS_TRANSDUC_2"/>
    <property type="match status" value="1"/>
</dbReference>
<evidence type="ECO:0000256" key="5">
    <source>
        <dbReference type="ARBA" id="ARBA00029447"/>
    </source>
</evidence>
<dbReference type="CDD" id="cd11386">
    <property type="entry name" value="MCP_signal"/>
    <property type="match status" value="1"/>
</dbReference>
<proteinExistence type="inferred from homology"/>
<protein>
    <submittedName>
        <fullName evidence="10">Methyl-accepting chemotaxis protein McpB</fullName>
    </submittedName>
</protein>
<evidence type="ECO:0000259" key="8">
    <source>
        <dbReference type="PROSITE" id="PS50111"/>
    </source>
</evidence>
<dbReference type="AlphaFoldDB" id="A0A078M7L6"/>
<gene>
    <name evidence="10" type="primary">mcpB_2</name>
    <name evidence="10" type="ORF">BN1050_01566</name>
</gene>
<comment type="subcellular location">
    <subcellularLocation>
        <location evidence="1">Cell membrane</location>
    </subcellularLocation>
</comment>
<organism evidence="10">
    <name type="scientific">Metalysinibacillus saudimassiliensis</name>
    <dbReference type="NCBI Taxonomy" id="1461583"/>
    <lineage>
        <taxon>Bacteria</taxon>
        <taxon>Bacillati</taxon>
        <taxon>Bacillota</taxon>
        <taxon>Bacilli</taxon>
        <taxon>Bacillales</taxon>
        <taxon>Caryophanaceae</taxon>
        <taxon>Metalysinibacillus</taxon>
    </lineage>
</organism>
<keyword evidence="4 6" id="KW-0807">Transducer</keyword>
<dbReference type="SUPFAM" id="SSF58104">
    <property type="entry name" value="Methyl-accepting chemotaxis protein (MCP) signaling domain"/>
    <property type="match status" value="2"/>
</dbReference>
<dbReference type="InterPro" id="IPR004089">
    <property type="entry name" value="MCPsignal_dom"/>
</dbReference>
<feature type="transmembrane region" description="Helical" evidence="7">
    <location>
        <begin position="180"/>
        <end position="205"/>
    </location>
</feature>
<keyword evidence="7" id="KW-0812">Transmembrane</keyword>
<keyword evidence="7" id="KW-1133">Transmembrane helix</keyword>
<dbReference type="PANTHER" id="PTHR32089">
    <property type="entry name" value="METHYL-ACCEPTING CHEMOTAXIS PROTEIN MCPB"/>
    <property type="match status" value="1"/>
</dbReference>
<sequence length="560" mass="60264">MKSIKMKLLSAFAIIVVFVAAYSIYSFSANTIVANESKTIVDEDLRLLMASDELATSINLRTAAVANYLLTGDPIHIETFNQYIDVAEEQIKVLNELTAPEEAAALNALADKARDWREQIQTGVFAVYKKDRTKAVANAEKAVTLGTEVSNGYQQIAEVSSQNITNRGQKMTADAQKAKIISLIVGISVMIASIIIGIVTANLMTKPIRQVVNYMQNLANGDLRQPPLVVTTKDEISLLVDATNSMNEQLRGTLTVINDVAHTVAANSEEIAQSSNEVRIGAEQVARTMQELAEGAEQQASSATDLAQIMEKFSSTVVVASEEGGELMTHSDNVLALTLTGQRYMNDSTKQMNDIDAIVQVAVQKVEGLNEQSKEISELVLVIDSIANQTNLLALNAAIEAARAGEQGKGFAVVADEVRKLAEQVSLSVTDISSIIMRIQDETADVTKSLHAGYEEVKKGTAQITETDATFTRISEAVNGMSTNIQTITTNLEGISSTTSQINHAIDDIAAISQQAAAGVEETSATVQETASTLDEVACGTDQLATRAEELNHQVNYFKL</sequence>
<feature type="domain" description="HAMP" evidence="9">
    <location>
        <begin position="202"/>
        <end position="255"/>
    </location>
</feature>
<dbReference type="Gene3D" id="1.10.287.950">
    <property type="entry name" value="Methyl-accepting chemotaxis protein"/>
    <property type="match status" value="1"/>
</dbReference>
<evidence type="ECO:0000256" key="7">
    <source>
        <dbReference type="SAM" id="Phobius"/>
    </source>
</evidence>
<evidence type="ECO:0000259" key="9">
    <source>
        <dbReference type="PROSITE" id="PS50885"/>
    </source>
</evidence>
<accession>A0A078M7L6</accession>
<evidence type="ECO:0000256" key="1">
    <source>
        <dbReference type="ARBA" id="ARBA00004236"/>
    </source>
</evidence>
<dbReference type="Pfam" id="PF00015">
    <property type="entry name" value="MCPsignal"/>
    <property type="match status" value="1"/>
</dbReference>
<dbReference type="HOGENOM" id="CLU_000445_107_27_9"/>
<dbReference type="Gene3D" id="1.10.8.500">
    <property type="entry name" value="HAMP domain in histidine kinase"/>
    <property type="match status" value="1"/>
</dbReference>
<comment type="similarity">
    <text evidence="5">Belongs to the methyl-accepting chemotaxis (MCP) protein family.</text>
</comment>
<dbReference type="Pfam" id="PF00672">
    <property type="entry name" value="HAMP"/>
    <property type="match status" value="1"/>
</dbReference>
<dbReference type="GO" id="GO:0007165">
    <property type="term" value="P:signal transduction"/>
    <property type="evidence" value="ECO:0007669"/>
    <property type="project" value="UniProtKB-KW"/>
</dbReference>
<keyword evidence="3 7" id="KW-0472">Membrane</keyword>
<feature type="domain" description="Methyl-accepting transducer" evidence="8">
    <location>
        <begin position="274"/>
        <end position="531"/>
    </location>
</feature>
<dbReference type="PATRIC" id="fig|1461583.4.peg.1506"/>
<dbReference type="SMART" id="SM00304">
    <property type="entry name" value="HAMP"/>
    <property type="match status" value="1"/>
</dbReference>
<dbReference type="PROSITE" id="PS50885">
    <property type="entry name" value="HAMP"/>
    <property type="match status" value="1"/>
</dbReference>
<evidence type="ECO:0000256" key="6">
    <source>
        <dbReference type="PROSITE-ProRule" id="PRU00284"/>
    </source>
</evidence>
<evidence type="ECO:0000256" key="4">
    <source>
        <dbReference type="ARBA" id="ARBA00023224"/>
    </source>
</evidence>
<keyword evidence="2" id="KW-1003">Cell membrane</keyword>
<dbReference type="PANTHER" id="PTHR32089:SF112">
    <property type="entry name" value="LYSOZYME-LIKE PROTEIN-RELATED"/>
    <property type="match status" value="1"/>
</dbReference>
<dbReference type="CDD" id="cd06225">
    <property type="entry name" value="HAMP"/>
    <property type="match status" value="1"/>
</dbReference>
<reference evidence="10" key="1">
    <citation type="submission" date="2014-07" db="EMBL/GenBank/DDBJ databases">
        <authorList>
            <person name="Urmite Genomes Urmite Genomes"/>
        </authorList>
    </citation>
    <scope>NUCLEOTIDE SEQUENCE</scope>
    <source>
        <strain evidence="10">13S34_air</strain>
    </source>
</reference>
<evidence type="ECO:0000313" key="10">
    <source>
        <dbReference type="EMBL" id="CEA03433.1"/>
    </source>
</evidence>
<evidence type="ECO:0000256" key="3">
    <source>
        <dbReference type="ARBA" id="ARBA00023136"/>
    </source>
</evidence>
<dbReference type="GO" id="GO:0005886">
    <property type="term" value="C:plasma membrane"/>
    <property type="evidence" value="ECO:0007669"/>
    <property type="project" value="UniProtKB-SubCell"/>
</dbReference>
<dbReference type="InterPro" id="IPR003660">
    <property type="entry name" value="HAMP_dom"/>
</dbReference>
<dbReference type="EMBL" id="LN483075">
    <property type="protein sequence ID" value="CEA03433.1"/>
    <property type="molecule type" value="Genomic_DNA"/>
</dbReference>
<evidence type="ECO:0000256" key="2">
    <source>
        <dbReference type="ARBA" id="ARBA00022475"/>
    </source>
</evidence>